<gene>
    <name evidence="2" type="ORF">MPDQ_004054</name>
</gene>
<feature type="compositionally biased region" description="Basic and acidic residues" evidence="1">
    <location>
        <begin position="82"/>
        <end position="92"/>
    </location>
</feature>
<feature type="region of interest" description="Disordered" evidence="1">
    <location>
        <begin position="82"/>
        <end position="112"/>
    </location>
</feature>
<evidence type="ECO:0000313" key="3">
    <source>
        <dbReference type="Proteomes" id="UP000319663"/>
    </source>
</evidence>
<dbReference type="Proteomes" id="UP000319663">
    <property type="component" value="Unassembled WGS sequence"/>
</dbReference>
<evidence type="ECO:0000256" key="1">
    <source>
        <dbReference type="SAM" id="MobiDB-lite"/>
    </source>
</evidence>
<protein>
    <submittedName>
        <fullName evidence="2">Uncharacterized protein</fullName>
    </submittedName>
</protein>
<keyword evidence="3" id="KW-1185">Reference proteome</keyword>
<organism evidence="2 3">
    <name type="scientific">Monascus purpureus</name>
    <name type="common">Red mold</name>
    <name type="synonym">Monascus anka</name>
    <dbReference type="NCBI Taxonomy" id="5098"/>
    <lineage>
        <taxon>Eukaryota</taxon>
        <taxon>Fungi</taxon>
        <taxon>Dikarya</taxon>
        <taxon>Ascomycota</taxon>
        <taxon>Pezizomycotina</taxon>
        <taxon>Eurotiomycetes</taxon>
        <taxon>Eurotiomycetidae</taxon>
        <taxon>Eurotiales</taxon>
        <taxon>Aspergillaceae</taxon>
        <taxon>Monascus</taxon>
    </lineage>
</organism>
<reference evidence="2 3" key="1">
    <citation type="submission" date="2019-06" db="EMBL/GenBank/DDBJ databases">
        <title>Wine fermentation using esterase from Monascus purpureus.</title>
        <authorList>
            <person name="Geng C."/>
            <person name="Zhang Y."/>
        </authorList>
    </citation>
    <scope>NUCLEOTIDE SEQUENCE [LARGE SCALE GENOMIC DNA]</scope>
    <source>
        <strain evidence="2">HQ1</strain>
    </source>
</reference>
<sequence>MSTVIRRFISYVGKCSLSDFKNPTHATLVDTYCNDQEKRSRTLASNMPALKGRSFINLTKDRTDPKQVLSIKFLDEERKRVGTGHLHEDGTSKFRYKQKAPAESQDGGFEKS</sequence>
<proteinExistence type="predicted"/>
<dbReference type="EMBL" id="VIFY01000257">
    <property type="protein sequence ID" value="TQB68064.1"/>
    <property type="molecule type" value="Genomic_DNA"/>
</dbReference>
<evidence type="ECO:0000313" key="2">
    <source>
        <dbReference type="EMBL" id="TQB68064.1"/>
    </source>
</evidence>
<name>A0A507QLT0_MONPU</name>
<accession>A0A507QLT0</accession>
<dbReference type="AlphaFoldDB" id="A0A507QLT0"/>
<comment type="caution">
    <text evidence="2">The sequence shown here is derived from an EMBL/GenBank/DDBJ whole genome shotgun (WGS) entry which is preliminary data.</text>
</comment>